<dbReference type="Proteomes" id="UP000193179">
    <property type="component" value="Chromosome"/>
</dbReference>
<protein>
    <submittedName>
        <fullName evidence="1">Uncharacterized protein</fullName>
    </submittedName>
</protein>
<name>A0AAF0VAT0_BIFAD</name>
<reference evidence="1" key="2">
    <citation type="submission" date="2023-09" db="EMBL/GenBank/DDBJ databases">
        <title>Ecological and genomic based identification of the Bifidobacterium adolescentis prototype of the healthy human gut microbiota.</title>
        <authorList>
            <person name="Lugli G.A."/>
            <person name="Argentini C."/>
            <person name="Tarracchini C."/>
            <person name="Fontana F."/>
            <person name="Alessandri G."/>
            <person name="Mancabelli L."/>
            <person name="Milani C."/>
            <person name="Turroni F."/>
            <person name="Ventura M."/>
        </authorList>
    </citation>
    <scope>NUCLEOTIDE SEQUENCE</scope>
    <source>
        <strain evidence="1">703B</strain>
    </source>
</reference>
<proteinExistence type="predicted"/>
<reference evidence="1" key="1">
    <citation type="journal article" date="2016" name="Sci. Rep.">
        <title>Evaluation of genetic diversity among strains of the human gut commensal Bifidobacterium adolescentis.</title>
        <authorList>
            <person name="Duranti S."/>
            <person name="Milani C."/>
            <person name="Lugli G.A."/>
            <person name="Mancabelli L."/>
            <person name="Turroni F."/>
            <person name="Ferrario C."/>
            <person name="Mangifesta M."/>
            <person name="Viappiani A."/>
            <person name="Sanchez B."/>
            <person name="Margolles A."/>
            <person name="van Sinderen D."/>
            <person name="Ventura M."/>
        </authorList>
    </citation>
    <scope>NUCLEOTIDE SEQUENCE</scope>
    <source>
        <strain evidence="1">703B</strain>
    </source>
</reference>
<evidence type="ECO:0000313" key="1">
    <source>
        <dbReference type="EMBL" id="WNE84525.1"/>
    </source>
</evidence>
<evidence type="ECO:0000313" key="2">
    <source>
        <dbReference type="Proteomes" id="UP000193179"/>
    </source>
</evidence>
<dbReference type="AlphaFoldDB" id="A0AAF0VAT0"/>
<dbReference type="RefSeq" id="WP_085347093.1">
    <property type="nucleotide sequence ID" value="NZ_CP133648.1"/>
</dbReference>
<organism evidence="1 2">
    <name type="scientific">Bifidobacterium adolescentis</name>
    <dbReference type="NCBI Taxonomy" id="1680"/>
    <lineage>
        <taxon>Bacteria</taxon>
        <taxon>Bacillati</taxon>
        <taxon>Actinomycetota</taxon>
        <taxon>Actinomycetes</taxon>
        <taxon>Bifidobacteriales</taxon>
        <taxon>Bifidobacteriaceae</taxon>
        <taxon>Bifidobacterium</taxon>
    </lineage>
</organism>
<dbReference type="Pfam" id="PF25681">
    <property type="entry name" value="Phage_TTP_17"/>
    <property type="match status" value="1"/>
</dbReference>
<sequence>MADTNVAINATSVTEAVRGAVFLADADVIPAKADLAKFTLNAESVTLANAGGSDSAPVFYNLGHMSNDTLPEFSLDGGDATILATWLEASFRTSYSETTGKVTMSSVQGDKNTLKTIYNAVDMPDSAGVAFSLVKTPKAKSVFILWEDTNTNDRQGLLLPNTDLAFSDLPKLSTSGFTEYGIEGTIKTSKKLPKTSDGRYTSVAIYDTADFKAK</sequence>
<dbReference type="EMBL" id="CP133648">
    <property type="protein sequence ID" value="WNE84525.1"/>
    <property type="molecule type" value="Genomic_DNA"/>
</dbReference>
<gene>
    <name evidence="1" type="ORF">B0703_05780</name>
</gene>
<accession>A0AAF0VAT0</accession>
<dbReference type="InterPro" id="IPR058154">
    <property type="entry name" value="Bxb1_TTP-like"/>
</dbReference>